<dbReference type="SUPFAM" id="SSF53335">
    <property type="entry name" value="S-adenosyl-L-methionine-dependent methyltransferases"/>
    <property type="match status" value="1"/>
</dbReference>
<keyword evidence="2" id="KW-0489">Methyltransferase</keyword>
<feature type="domain" description="Methyltransferase" evidence="1">
    <location>
        <begin position="353"/>
        <end position="443"/>
    </location>
</feature>
<name>A0A6G2BJS1_9ACTN</name>
<dbReference type="PANTHER" id="PTHR43591:SF24">
    <property type="entry name" value="2-METHOXY-6-POLYPRENYL-1,4-BENZOQUINOL METHYLASE, MITOCHONDRIAL"/>
    <property type="match status" value="1"/>
</dbReference>
<dbReference type="GO" id="GO:0008168">
    <property type="term" value="F:methyltransferase activity"/>
    <property type="evidence" value="ECO:0007669"/>
    <property type="project" value="UniProtKB-KW"/>
</dbReference>
<dbReference type="InterPro" id="IPR029063">
    <property type="entry name" value="SAM-dependent_MTases_sf"/>
</dbReference>
<evidence type="ECO:0000259" key="1">
    <source>
        <dbReference type="Pfam" id="PF13649"/>
    </source>
</evidence>
<dbReference type="InterPro" id="IPR041698">
    <property type="entry name" value="Methyltransf_25"/>
</dbReference>
<dbReference type="Gene3D" id="3.40.50.150">
    <property type="entry name" value="Vaccinia Virus protein VP39"/>
    <property type="match status" value="1"/>
</dbReference>
<sequence>MSAPPVGPTVDAHLTDLLQAPPDRADEAFLRLTGELWKDGEASQEAPGAVPLLVAALEDADDTRRGYLMLLLGLLAGTEHTAGGGPITTAVRAGLDRFLALFTGSAAGGPLQSAALYLLSHLGADREAVLAAAARAPLTPEDRTRLERCLRPLDPADVVLGRVWPSPHEWRLGAEEQAFDRSWIRGLTPRQLRTTWNSDTRSVLAYTGAKALWALRNGTPTVVRDTSVHAGARPADPPAPRIEEFSRFADVLRCPECRSELDFGDDGARCAACGRAYPLPYGVLDLSAGAGDSHSDEDVLQNAAAMRGIGFHYENVLRPAFLRVMGQNWGGAVTPADEDDYLAGRLRGVDGPVLDVAAGAGRWTAVVAEAAGAGRVLALDLIAPMLAGLRARLPEIATLRASALALPVADASLAAVNCWNALQALPDAKAAIDEIGRVLRPGGRLTMLTFRWADDPVYRYFQGSHAFPGSPDGIKLFEAERIRTWLSGAGLRPVDESGPGTFIIITAEKRAE</sequence>
<keyword evidence="3" id="KW-1185">Reference proteome</keyword>
<comment type="caution">
    <text evidence="2">The sequence shown here is derived from an EMBL/GenBank/DDBJ whole genome shotgun (WGS) entry which is preliminary data.</text>
</comment>
<dbReference type="RefSeq" id="WP_155074245.1">
    <property type="nucleotide sequence ID" value="NZ_WIXO01000002.1"/>
</dbReference>
<dbReference type="PANTHER" id="PTHR43591">
    <property type="entry name" value="METHYLTRANSFERASE"/>
    <property type="match status" value="1"/>
</dbReference>
<proteinExistence type="predicted"/>
<dbReference type="Pfam" id="PF13649">
    <property type="entry name" value="Methyltransf_25"/>
    <property type="match status" value="1"/>
</dbReference>
<evidence type="ECO:0000313" key="3">
    <source>
        <dbReference type="Proteomes" id="UP000473014"/>
    </source>
</evidence>
<accession>A0A6G2BJS1</accession>
<keyword evidence="2" id="KW-0808">Transferase</keyword>
<dbReference type="AlphaFoldDB" id="A0A6G2BJS1"/>
<reference evidence="2 3" key="1">
    <citation type="submission" date="2019-11" db="EMBL/GenBank/DDBJ databases">
        <authorList>
            <person name="Yuan L."/>
        </authorList>
    </citation>
    <scope>NUCLEOTIDE SEQUENCE [LARGE SCALE GENOMIC DNA]</scope>
    <source>
        <strain evidence="2 3">TRM43335</strain>
    </source>
</reference>
<evidence type="ECO:0000313" key="2">
    <source>
        <dbReference type="EMBL" id="MTE22527.1"/>
    </source>
</evidence>
<dbReference type="CDD" id="cd02440">
    <property type="entry name" value="AdoMet_MTases"/>
    <property type="match status" value="1"/>
</dbReference>
<organism evidence="2 3">
    <name type="scientific">Streptomyces taklimakanensis</name>
    <dbReference type="NCBI Taxonomy" id="2569853"/>
    <lineage>
        <taxon>Bacteria</taxon>
        <taxon>Bacillati</taxon>
        <taxon>Actinomycetota</taxon>
        <taxon>Actinomycetes</taxon>
        <taxon>Kitasatosporales</taxon>
        <taxon>Streptomycetaceae</taxon>
        <taxon>Streptomyces</taxon>
    </lineage>
</organism>
<gene>
    <name evidence="2" type="ORF">F0L17_26210</name>
</gene>
<dbReference type="EMBL" id="WIXO01000002">
    <property type="protein sequence ID" value="MTE22527.1"/>
    <property type="molecule type" value="Genomic_DNA"/>
</dbReference>
<dbReference type="OrthoDB" id="3676796at2"/>
<dbReference type="Proteomes" id="UP000473014">
    <property type="component" value="Unassembled WGS sequence"/>
</dbReference>
<dbReference type="GO" id="GO:0032259">
    <property type="term" value="P:methylation"/>
    <property type="evidence" value="ECO:0007669"/>
    <property type="project" value="UniProtKB-KW"/>
</dbReference>
<protein>
    <submittedName>
        <fullName evidence="2">Methyltransferase domain-containing protein</fullName>
    </submittedName>
</protein>